<evidence type="ECO:0000313" key="2">
    <source>
        <dbReference type="EMBL" id="SDG98860.1"/>
    </source>
</evidence>
<reference evidence="2 5" key="2">
    <citation type="submission" date="2016-10" db="EMBL/GenBank/DDBJ databases">
        <authorList>
            <person name="de Groot N.N."/>
        </authorList>
    </citation>
    <scope>NUCLEOTIDE SEQUENCE [LARGE SCALE GENOMIC DNA]</scope>
    <source>
        <strain evidence="5">BP1-145</strain>
        <strain evidence="2">BP1-148</strain>
    </source>
</reference>
<accession>A0A1H0JSA3</accession>
<keyword evidence="1" id="KW-0472">Membrane</keyword>
<dbReference type="AlphaFoldDB" id="A0A1H0JSA3"/>
<sequence>MIKEKTVNLQIMKPNQRKISTQDKKKLITSACVTFIIGFAGVGIISLFTNTDENDTAQAQAPIETVQEPQPKEQFDDSKVQEFKSQLESDNLLYVYVDNMYEWLQDSINASHCDSTFINLVNGYHDIVTMLGEGKLEEVIQYQNEHQVLSDNHLWQIRAAYKGWRDESGEHEYDANSSKEAKAQFERDYKDIVSFNEIYMIHEGKTEIAE</sequence>
<dbReference type="EMBL" id="FNIW01000021">
    <property type="protein sequence ID" value="SDO46430.1"/>
    <property type="molecule type" value="Genomic_DNA"/>
</dbReference>
<keyword evidence="1" id="KW-1133">Transmembrane helix</keyword>
<organism evidence="3 5">
    <name type="scientific">Prevotella communis</name>
    <dbReference type="NCBI Taxonomy" id="2913614"/>
    <lineage>
        <taxon>Bacteria</taxon>
        <taxon>Pseudomonadati</taxon>
        <taxon>Bacteroidota</taxon>
        <taxon>Bacteroidia</taxon>
        <taxon>Bacteroidales</taxon>
        <taxon>Prevotellaceae</taxon>
        <taxon>Prevotella</taxon>
    </lineage>
</organism>
<feature type="transmembrane region" description="Helical" evidence="1">
    <location>
        <begin position="27"/>
        <end position="48"/>
    </location>
</feature>
<keyword evidence="4" id="KW-1185">Reference proteome</keyword>
<evidence type="ECO:0000313" key="4">
    <source>
        <dbReference type="Proteomes" id="UP000198779"/>
    </source>
</evidence>
<evidence type="ECO:0000256" key="1">
    <source>
        <dbReference type="SAM" id="Phobius"/>
    </source>
</evidence>
<gene>
    <name evidence="3" type="ORF">SAMN04487900_12130</name>
    <name evidence="2" type="ORF">SAMN04487901_11450</name>
</gene>
<protein>
    <submittedName>
        <fullName evidence="3">Uncharacterized protein</fullName>
    </submittedName>
</protein>
<reference evidence="3 4" key="1">
    <citation type="submission" date="2016-10" db="EMBL/GenBank/DDBJ databases">
        <authorList>
            <person name="Varghese N."/>
            <person name="Submissions S."/>
        </authorList>
    </citation>
    <scope>NUCLEOTIDE SEQUENCE</scope>
    <source>
        <strain evidence="3">BP1-145</strain>
        <strain evidence="4">BP1-148</strain>
    </source>
</reference>
<evidence type="ECO:0000313" key="5">
    <source>
        <dbReference type="Proteomes" id="UP000199134"/>
    </source>
</evidence>
<proteinExistence type="predicted"/>
<evidence type="ECO:0000313" key="3">
    <source>
        <dbReference type="EMBL" id="SDO46430.1"/>
    </source>
</evidence>
<dbReference type="Proteomes" id="UP000199134">
    <property type="component" value="Unassembled WGS sequence"/>
</dbReference>
<keyword evidence="1" id="KW-0812">Transmembrane</keyword>
<dbReference type="EMBL" id="FNCQ01000014">
    <property type="protein sequence ID" value="SDG98860.1"/>
    <property type="molecule type" value="Genomic_DNA"/>
</dbReference>
<name>A0A1H0JSA3_9BACT</name>
<accession>A0A1G7YSM0</accession>
<dbReference type="STRING" id="645274.SAMN04487901_11450"/>
<dbReference type="Proteomes" id="UP000198779">
    <property type="component" value="Unassembled WGS sequence"/>
</dbReference>